<evidence type="ECO:0000313" key="3">
    <source>
        <dbReference type="EMBL" id="QWW81470.1"/>
    </source>
</evidence>
<evidence type="ECO:0000256" key="1">
    <source>
        <dbReference type="ARBA" id="ARBA00022723"/>
    </source>
</evidence>
<dbReference type="InterPro" id="IPR013096">
    <property type="entry name" value="Cupin_2"/>
</dbReference>
<sequence>MTDKAQKLDAGAWLSLPDLKNGNFDGTVFGTQVSVLRYTQEAYGAGPSLHVHTYPEIFVILSGTALFKIGEEVIEAQSGDVLFGPANVPHKFKNTGSGPLETLDIHLSEKWTQEDLPDDDPDW</sequence>
<name>A0ABX8K0G7_9ENTR</name>
<evidence type="ECO:0000313" key="4">
    <source>
        <dbReference type="Proteomes" id="UP000683497"/>
    </source>
</evidence>
<dbReference type="RefSeq" id="WP_040075696.1">
    <property type="nucleotide sequence ID" value="NZ_CP071383.1"/>
</dbReference>
<dbReference type="SUPFAM" id="SSF51182">
    <property type="entry name" value="RmlC-like cupins"/>
    <property type="match status" value="1"/>
</dbReference>
<proteinExistence type="predicted"/>
<dbReference type="Pfam" id="PF07883">
    <property type="entry name" value="Cupin_2"/>
    <property type="match status" value="1"/>
</dbReference>
<organism evidence="3 4">
    <name type="scientific">Leclercia pneumoniae</name>
    <dbReference type="NCBI Taxonomy" id="2815358"/>
    <lineage>
        <taxon>Bacteria</taxon>
        <taxon>Pseudomonadati</taxon>
        <taxon>Pseudomonadota</taxon>
        <taxon>Gammaproteobacteria</taxon>
        <taxon>Enterobacterales</taxon>
        <taxon>Enterobacteriaceae</taxon>
        <taxon>Leclercia</taxon>
    </lineage>
</organism>
<dbReference type="Gene3D" id="2.60.120.10">
    <property type="entry name" value="Jelly Rolls"/>
    <property type="match status" value="1"/>
</dbReference>
<dbReference type="Proteomes" id="UP000683497">
    <property type="component" value="Chromosome"/>
</dbReference>
<feature type="domain" description="Cupin type-2" evidence="2">
    <location>
        <begin position="44"/>
        <end position="105"/>
    </location>
</feature>
<dbReference type="EMBL" id="CP076838">
    <property type="protein sequence ID" value="QWW81470.1"/>
    <property type="molecule type" value="Genomic_DNA"/>
</dbReference>
<dbReference type="InterPro" id="IPR011051">
    <property type="entry name" value="RmlC_Cupin_sf"/>
</dbReference>
<keyword evidence="4" id="KW-1185">Reference proteome</keyword>
<reference evidence="3 4" key="1">
    <citation type="submission" date="2021-06" db="EMBL/GenBank/DDBJ databases">
        <title>Leclercia pneumoniae sp. nov.</title>
        <authorList>
            <person name="Hoenemann M."/>
            <person name="Viehweger A."/>
            <person name="Dietze N."/>
        </authorList>
    </citation>
    <scope>NUCLEOTIDE SEQUENCE [LARGE SCALE GENOMIC DNA]</scope>
    <source>
        <strain evidence="4">49125</strain>
    </source>
</reference>
<dbReference type="InterPro" id="IPR051610">
    <property type="entry name" value="GPI/OXD"/>
</dbReference>
<protein>
    <submittedName>
        <fullName evidence="3">Cupin domain-containing protein</fullName>
    </submittedName>
</protein>
<evidence type="ECO:0000259" key="2">
    <source>
        <dbReference type="Pfam" id="PF07883"/>
    </source>
</evidence>
<dbReference type="InterPro" id="IPR014710">
    <property type="entry name" value="RmlC-like_jellyroll"/>
</dbReference>
<dbReference type="PANTHER" id="PTHR35848">
    <property type="entry name" value="OXALATE-BINDING PROTEIN"/>
    <property type="match status" value="1"/>
</dbReference>
<keyword evidence="1" id="KW-0479">Metal-binding</keyword>
<accession>A0ABX8K0G7</accession>
<dbReference type="PANTHER" id="PTHR35848:SF6">
    <property type="entry name" value="CUPIN TYPE-2 DOMAIN-CONTAINING PROTEIN"/>
    <property type="match status" value="1"/>
</dbReference>
<gene>
    <name evidence="3" type="ORF">KQ929_09850</name>
</gene>